<dbReference type="RefSeq" id="WP_010044325.1">
    <property type="nucleotide sequence ID" value="NZ_CP025958.1"/>
</dbReference>
<dbReference type="SUPFAM" id="SSF55681">
    <property type="entry name" value="Class II aaRS and biotin synthetases"/>
    <property type="match status" value="1"/>
</dbReference>
<dbReference type="PROSITE" id="PS51733">
    <property type="entry name" value="BPL_LPL_CATALYTIC"/>
    <property type="match status" value="1"/>
</dbReference>
<dbReference type="OrthoDB" id="9788148at2"/>
<dbReference type="PANTHER" id="PTHR43679">
    <property type="entry name" value="OCTANOYLTRANSFERASE LIPM-RELATED"/>
    <property type="match status" value="1"/>
</dbReference>
<dbReference type="EMBL" id="CP025958">
    <property type="protein sequence ID" value="AWM40906.1"/>
    <property type="molecule type" value="Genomic_DNA"/>
</dbReference>
<reference evidence="2 3" key="1">
    <citation type="submission" date="2018-01" db="EMBL/GenBank/DDBJ databases">
        <title>G. obscuriglobus.</title>
        <authorList>
            <person name="Franke J."/>
            <person name="Blomberg W."/>
            <person name="Selmecki A."/>
        </authorList>
    </citation>
    <scope>NUCLEOTIDE SEQUENCE [LARGE SCALE GENOMIC DNA]</scope>
    <source>
        <strain evidence="2 3">DSM 5831</strain>
    </source>
</reference>
<dbReference type="InterPro" id="IPR045864">
    <property type="entry name" value="aa-tRNA-synth_II/BPL/LPL"/>
</dbReference>
<keyword evidence="3" id="KW-1185">Reference proteome</keyword>
<dbReference type="CDD" id="cd16443">
    <property type="entry name" value="LplA"/>
    <property type="match status" value="1"/>
</dbReference>
<gene>
    <name evidence="2" type="ORF">C1280_30555</name>
</gene>
<sequence length="237" mass="25447">MKLLDYTHPAPATNLALDESLLLVAEEGTGGEVLRLWELPSYAVVVGSGGSVPIDVNREACAADGVPVLRRASGGGTVLLGPGCLCFSVVLGYTHAPGLGDIPASNRYVLGRVLNALKSVAPAAVEGSSDLTVGGVKFSGNAQQRKRNFFLHHGTLLCGFDLGLVPKYLNPPERQPEYRRDRPHAEFVRNLPAGVAEVKRLLVEAWAPDGEYAPVPLARAEELVADKYARDEWTLRR</sequence>
<dbReference type="InterPro" id="IPR004143">
    <property type="entry name" value="BPL_LPL_catalytic"/>
</dbReference>
<keyword evidence="2" id="KW-0436">Ligase</keyword>
<evidence type="ECO:0000313" key="2">
    <source>
        <dbReference type="EMBL" id="AWM40906.1"/>
    </source>
</evidence>
<evidence type="ECO:0000313" key="3">
    <source>
        <dbReference type="Proteomes" id="UP000245802"/>
    </source>
</evidence>
<dbReference type="Pfam" id="PF21948">
    <property type="entry name" value="LplA-B_cat"/>
    <property type="match status" value="1"/>
</dbReference>
<dbReference type="PANTHER" id="PTHR43679:SF2">
    <property type="entry name" value="OCTANOYL-[GCVH]:PROTEIN N-OCTANOYLTRANSFERASE"/>
    <property type="match status" value="1"/>
</dbReference>
<feature type="domain" description="BPL/LPL catalytic" evidence="1">
    <location>
        <begin position="28"/>
        <end position="203"/>
    </location>
</feature>
<dbReference type="Proteomes" id="UP000245802">
    <property type="component" value="Chromosome"/>
</dbReference>
<dbReference type="AlphaFoldDB" id="A0A2Z3HB25"/>
<dbReference type="GO" id="GO:0016874">
    <property type="term" value="F:ligase activity"/>
    <property type="evidence" value="ECO:0007669"/>
    <property type="project" value="UniProtKB-KW"/>
</dbReference>
<name>A0A2Z3HB25_9BACT</name>
<organism evidence="2 3">
    <name type="scientific">Gemmata obscuriglobus</name>
    <dbReference type="NCBI Taxonomy" id="114"/>
    <lineage>
        <taxon>Bacteria</taxon>
        <taxon>Pseudomonadati</taxon>
        <taxon>Planctomycetota</taxon>
        <taxon>Planctomycetia</taxon>
        <taxon>Gemmatales</taxon>
        <taxon>Gemmataceae</taxon>
        <taxon>Gemmata</taxon>
    </lineage>
</organism>
<protein>
    <submittedName>
        <fullName evidence="2">Lipoate--protein ligase family protein</fullName>
    </submittedName>
</protein>
<dbReference type="KEGG" id="gog:C1280_30555"/>
<dbReference type="InterPro" id="IPR050664">
    <property type="entry name" value="Octanoyltrans_LipM/LipL"/>
</dbReference>
<dbReference type="Gene3D" id="3.30.930.10">
    <property type="entry name" value="Bira Bifunctional Protein, Domain 2"/>
    <property type="match status" value="1"/>
</dbReference>
<accession>A0A2Z3HB25</accession>
<evidence type="ECO:0000259" key="1">
    <source>
        <dbReference type="PROSITE" id="PS51733"/>
    </source>
</evidence>
<proteinExistence type="predicted"/>